<reference evidence="2 3" key="1">
    <citation type="submission" date="2018-07" db="EMBL/GenBank/DDBJ databases">
        <authorList>
            <person name="Ye Y."/>
        </authorList>
    </citation>
    <scope>NUCLEOTIDE SEQUENCE [LARGE SCALE GENOMIC DNA]</scope>
    <source>
        <strain evidence="3">H14(2018)</strain>
    </source>
</reference>
<proteinExistence type="predicted"/>
<sequence>MPRALRVCPVPGCPQLTAGGRCGTHRREADQARGSRHERGYTPQHDNFRKAVLRRDPICVQCKAAPSKHADHYPLSLRELRARGLNPYDPTRGRGLCHPCHSSQTAQHQPGGWNAR</sequence>
<organism evidence="2 3">
    <name type="scientific">Micromonospora aurantiaca</name>
    <name type="common">nom. illeg.</name>
    <dbReference type="NCBI Taxonomy" id="47850"/>
    <lineage>
        <taxon>Bacteria</taxon>
        <taxon>Bacillati</taxon>
        <taxon>Actinomycetota</taxon>
        <taxon>Actinomycetes</taxon>
        <taxon>Micromonosporales</taxon>
        <taxon>Micromonosporaceae</taxon>
        <taxon>Micromonospora</taxon>
    </lineage>
</organism>
<evidence type="ECO:0000313" key="3">
    <source>
        <dbReference type="Proteomes" id="UP000253958"/>
    </source>
</evidence>
<evidence type="ECO:0000256" key="1">
    <source>
        <dbReference type="SAM" id="MobiDB-lite"/>
    </source>
</evidence>
<evidence type="ECO:0000313" key="2">
    <source>
        <dbReference type="EMBL" id="AXH89424.1"/>
    </source>
</evidence>
<protein>
    <submittedName>
        <fullName evidence="2">Holin</fullName>
    </submittedName>
</protein>
<feature type="region of interest" description="Disordered" evidence="1">
    <location>
        <begin position="19"/>
        <end position="48"/>
    </location>
</feature>
<dbReference type="EMBL" id="CP031263">
    <property type="protein sequence ID" value="AXH89424.1"/>
    <property type="molecule type" value="Genomic_DNA"/>
</dbReference>
<gene>
    <name evidence="2" type="ORF">DVH21_05430</name>
</gene>
<dbReference type="Proteomes" id="UP000253958">
    <property type="component" value="Chromosome"/>
</dbReference>
<reference evidence="2 3" key="2">
    <citation type="submission" date="2018-08" db="EMBL/GenBank/DDBJ databases">
        <title>Streptomyces kandeliansis sp. nov., an endophytic bacterium isolated from mangrove plant.</title>
        <authorList>
            <person name="Wang R."/>
        </authorList>
    </citation>
    <scope>NUCLEOTIDE SEQUENCE [LARGE SCALE GENOMIC DNA]</scope>
    <source>
        <strain evidence="3">H14(2018)</strain>
    </source>
</reference>
<feature type="region of interest" description="Disordered" evidence="1">
    <location>
        <begin position="96"/>
        <end position="116"/>
    </location>
</feature>
<feature type="compositionally biased region" description="Basic and acidic residues" evidence="1">
    <location>
        <begin position="25"/>
        <end position="48"/>
    </location>
</feature>
<accession>A0A6N3JY72</accession>
<name>A0A6N3JY72_9ACTN</name>
<dbReference type="AlphaFoldDB" id="A0A6N3JY72"/>